<feature type="region of interest" description="Disordered" evidence="1">
    <location>
        <begin position="159"/>
        <end position="182"/>
    </location>
</feature>
<organism evidence="3 5">
    <name type="scientific">Natrinema thermotolerans</name>
    <dbReference type="NCBI Taxonomy" id="121872"/>
    <lineage>
        <taxon>Archaea</taxon>
        <taxon>Methanobacteriati</taxon>
        <taxon>Methanobacteriota</taxon>
        <taxon>Stenosarchaea group</taxon>
        <taxon>Halobacteria</taxon>
        <taxon>Halobacteriales</taxon>
        <taxon>Natrialbaceae</taxon>
        <taxon>Natrinema</taxon>
    </lineage>
</organism>
<dbReference type="SMART" id="SM00278">
    <property type="entry name" value="HhH1"/>
    <property type="match status" value="2"/>
</dbReference>
<dbReference type="Proteomes" id="UP001224926">
    <property type="component" value="Chromosome"/>
</dbReference>
<dbReference type="SUPFAM" id="SSF47794">
    <property type="entry name" value="Rad51 N-terminal domain-like"/>
    <property type="match status" value="1"/>
</dbReference>
<feature type="domain" description="Helix-hairpin-helix DNA-binding motif class 1" evidence="2">
    <location>
        <begin position="36"/>
        <end position="55"/>
    </location>
</feature>
<protein>
    <submittedName>
        <fullName evidence="3">Helix-hairpin-helix domain-containing protein</fullName>
    </submittedName>
</protein>
<evidence type="ECO:0000256" key="1">
    <source>
        <dbReference type="SAM" id="MobiDB-lite"/>
    </source>
</evidence>
<dbReference type="InterPro" id="IPR048683">
    <property type="entry name" value="Sf6_terminase"/>
</dbReference>
<dbReference type="GeneID" id="84216422"/>
<dbReference type="GO" id="GO:0003677">
    <property type="term" value="F:DNA binding"/>
    <property type="evidence" value="ECO:0007669"/>
    <property type="project" value="InterPro"/>
</dbReference>
<dbReference type="RefSeq" id="WP_049964200.1">
    <property type="nucleotide sequence ID" value="NZ_CP101873.1"/>
</dbReference>
<dbReference type="InterPro" id="IPR009057">
    <property type="entry name" value="Homeodomain-like_sf"/>
</dbReference>
<dbReference type="Pfam" id="PF14520">
    <property type="entry name" value="HHH_5"/>
    <property type="match status" value="1"/>
</dbReference>
<dbReference type="Gene3D" id="1.10.10.60">
    <property type="entry name" value="Homeodomain-like"/>
    <property type="match status" value="1"/>
</dbReference>
<dbReference type="EMBL" id="CP101873">
    <property type="protein sequence ID" value="WMT08420.1"/>
    <property type="molecule type" value="Genomic_DNA"/>
</dbReference>
<dbReference type="InterPro" id="IPR003583">
    <property type="entry name" value="Hlx-hairpin-Hlx_DNA-bd_motif"/>
</dbReference>
<feature type="domain" description="Helix-hairpin-helix DNA-binding motif class 1" evidence="2">
    <location>
        <begin position="3"/>
        <end position="22"/>
    </location>
</feature>
<gene>
    <name evidence="4" type="ORF">NP511_02025</name>
    <name evidence="3" type="ORF">NP511_20740</name>
</gene>
<accession>A0AAF0T187</accession>
<evidence type="ECO:0000259" key="2">
    <source>
        <dbReference type="SMART" id="SM00278"/>
    </source>
</evidence>
<evidence type="ECO:0000313" key="5">
    <source>
        <dbReference type="Proteomes" id="UP001224926"/>
    </source>
</evidence>
<dbReference type="SUPFAM" id="SSF46689">
    <property type="entry name" value="Homeodomain-like"/>
    <property type="match status" value="1"/>
</dbReference>
<dbReference type="GO" id="GO:0000166">
    <property type="term" value="F:nucleotide binding"/>
    <property type="evidence" value="ECO:0007669"/>
    <property type="project" value="InterPro"/>
</dbReference>
<dbReference type="InterPro" id="IPR010995">
    <property type="entry name" value="DNA_repair_Rad51/TF_NusA_a-hlx"/>
</dbReference>
<dbReference type="Gene3D" id="1.10.150.20">
    <property type="entry name" value="5' to 3' exonuclease, C-terminal subdomain"/>
    <property type="match status" value="1"/>
</dbReference>
<dbReference type="GO" id="GO:0006281">
    <property type="term" value="P:DNA repair"/>
    <property type="evidence" value="ECO:0007669"/>
    <property type="project" value="InterPro"/>
</dbReference>
<evidence type="ECO:0000313" key="3">
    <source>
        <dbReference type="EMBL" id="WMT07788.1"/>
    </source>
</evidence>
<dbReference type="EMBL" id="CP101873">
    <property type="protein sequence ID" value="WMT07788.1"/>
    <property type="molecule type" value="Genomic_DNA"/>
</dbReference>
<keyword evidence="5" id="KW-1185">Reference proteome</keyword>
<name>A0AAF0T187_9EURY</name>
<evidence type="ECO:0000313" key="4">
    <source>
        <dbReference type="EMBL" id="WMT08420.1"/>
    </source>
</evidence>
<dbReference type="AlphaFoldDB" id="A0AAF0T187"/>
<proteinExistence type="predicted"/>
<reference evidence="3 5" key="1">
    <citation type="submission" date="2022-07" db="EMBL/GenBank/DDBJ databases">
        <title>Two temperate virus in Haloterrigena jeotgali A29.</title>
        <authorList>
            <person name="Deng X."/>
        </authorList>
    </citation>
    <scope>NUCLEOTIDE SEQUENCE [LARGE SCALE GENOMIC DNA]</scope>
    <source>
        <strain evidence="3 5">A29</strain>
    </source>
</reference>
<sequence>MTEDLTEIDGVGPAIAEALEEAGFKTVDDVLAASVDELADVHMIGEKSAKGIHEGEGTHRGRDPKLTKQRQEAIASMLEDGHSVAAACRCNGIGQTTFYEWLEKADDQEEGIYADFADRVASARGAGEAKLVDDLLEMARENGDARTILSVLKNRYPESWGEHDDDDAGSGSVEVYLTSEKD</sequence>
<dbReference type="Pfam" id="PF20901">
    <property type="entry name" value="Sf6_terminase"/>
    <property type="match status" value="1"/>
</dbReference>